<dbReference type="InterPro" id="IPR003599">
    <property type="entry name" value="Ig_sub"/>
</dbReference>
<reference evidence="3" key="1">
    <citation type="submission" date="2018-04" db="EMBL/GenBank/DDBJ databases">
        <authorList>
            <person name="Go L.Y."/>
            <person name="Mitchell J.A."/>
        </authorList>
    </citation>
    <scope>NUCLEOTIDE SEQUENCE</scope>
    <source>
        <tissue evidence="3">Whole organism</tissue>
    </source>
</reference>
<keyword evidence="1" id="KW-0732">Signal</keyword>
<dbReference type="InterPro" id="IPR013106">
    <property type="entry name" value="Ig_V-set"/>
</dbReference>
<feature type="chain" id="PRO_5033778152" evidence="1">
    <location>
        <begin position="16"/>
        <end position="294"/>
    </location>
</feature>
<protein>
    <submittedName>
        <fullName evidence="3">CSON014124 protein</fullName>
    </submittedName>
</protein>
<reference evidence="4" key="2">
    <citation type="submission" date="2018-07" db="EMBL/GenBank/DDBJ databases">
        <authorList>
            <person name="Quirk P.G."/>
            <person name="Krulwich T.A."/>
        </authorList>
    </citation>
    <scope>NUCLEOTIDE SEQUENCE</scope>
</reference>
<accession>A0A336KPH2</accession>
<proteinExistence type="predicted"/>
<dbReference type="FunFam" id="2.60.40.10:FF:000437">
    <property type="entry name" value="Beat-IIIc, isoform A"/>
    <property type="match status" value="1"/>
</dbReference>
<sequence>MFFFFFITVIKPSIGLHLTGIAVPTIADVRDSVSLSCSYNLGTDTLHSVKWYKDDREFFRYAPYQEQQVMVFSAAGVHMTKEPYDPYDCGRTKCRITLDNLSVSSTGTYKCEVSGDAPTFPIVYEASNMTVIALPRNDPVISGLGYRYEIGDFVVANCTSDTSFPPAMLAWYINDIKVPHEWTQPQREQISITDGFRLFSRSLELRFRLHRNIFGDNNSRIKLRCVAHIREVPKAIRESVATIHVPSMDELTNQKLITWSTAATKNTVDKNYLCHLITLLLGFCCYFVSTTSAS</sequence>
<evidence type="ECO:0000313" key="4">
    <source>
        <dbReference type="EMBL" id="SSX27042.1"/>
    </source>
</evidence>
<feature type="domain" description="Ig-like" evidence="2">
    <location>
        <begin position="12"/>
        <end position="130"/>
    </location>
</feature>
<dbReference type="SUPFAM" id="SSF48726">
    <property type="entry name" value="Immunoglobulin"/>
    <property type="match status" value="1"/>
</dbReference>
<name>A0A336KPH2_CULSO</name>
<dbReference type="VEuPathDB" id="VectorBase:CSON014124"/>
<dbReference type="PANTHER" id="PTHR21261">
    <property type="entry name" value="BEAT PROTEIN"/>
    <property type="match status" value="1"/>
</dbReference>
<dbReference type="PROSITE" id="PS50835">
    <property type="entry name" value="IG_LIKE"/>
    <property type="match status" value="1"/>
</dbReference>
<dbReference type="InterPro" id="IPR036179">
    <property type="entry name" value="Ig-like_dom_sf"/>
</dbReference>
<dbReference type="EMBL" id="UFQS01000761">
    <property type="protein sequence ID" value="SSX06696.1"/>
    <property type="molecule type" value="Genomic_DNA"/>
</dbReference>
<dbReference type="Gene3D" id="2.60.40.10">
    <property type="entry name" value="Immunoglobulins"/>
    <property type="match status" value="2"/>
</dbReference>
<feature type="signal peptide" evidence="1">
    <location>
        <begin position="1"/>
        <end position="15"/>
    </location>
</feature>
<dbReference type="AlphaFoldDB" id="A0A336KPH2"/>
<organism evidence="3">
    <name type="scientific">Culicoides sonorensis</name>
    <name type="common">Biting midge</name>
    <dbReference type="NCBI Taxonomy" id="179676"/>
    <lineage>
        <taxon>Eukaryota</taxon>
        <taxon>Metazoa</taxon>
        <taxon>Ecdysozoa</taxon>
        <taxon>Arthropoda</taxon>
        <taxon>Hexapoda</taxon>
        <taxon>Insecta</taxon>
        <taxon>Pterygota</taxon>
        <taxon>Neoptera</taxon>
        <taxon>Endopterygota</taxon>
        <taxon>Diptera</taxon>
        <taxon>Nematocera</taxon>
        <taxon>Chironomoidea</taxon>
        <taxon>Ceratopogonidae</taxon>
        <taxon>Ceratopogoninae</taxon>
        <taxon>Culicoides</taxon>
        <taxon>Monoculicoides</taxon>
    </lineage>
</organism>
<dbReference type="InterPro" id="IPR007110">
    <property type="entry name" value="Ig-like_dom"/>
</dbReference>
<dbReference type="EMBL" id="UFQT01000761">
    <property type="protein sequence ID" value="SSX27042.1"/>
    <property type="molecule type" value="Genomic_DNA"/>
</dbReference>
<evidence type="ECO:0000259" key="2">
    <source>
        <dbReference type="PROSITE" id="PS50835"/>
    </source>
</evidence>
<gene>
    <name evidence="3" type="primary">CSON014124</name>
</gene>
<evidence type="ECO:0000256" key="1">
    <source>
        <dbReference type="SAM" id="SignalP"/>
    </source>
</evidence>
<dbReference type="InterPro" id="IPR013783">
    <property type="entry name" value="Ig-like_fold"/>
</dbReference>
<dbReference type="Pfam" id="PF07686">
    <property type="entry name" value="V-set"/>
    <property type="match status" value="1"/>
</dbReference>
<dbReference type="PANTHER" id="PTHR21261:SF5">
    <property type="entry name" value="BEATEN PATH VA, ISOFORM A-RELATED"/>
    <property type="match status" value="1"/>
</dbReference>
<evidence type="ECO:0000313" key="3">
    <source>
        <dbReference type="EMBL" id="SSX06696.1"/>
    </source>
</evidence>
<dbReference type="SMART" id="SM00409">
    <property type="entry name" value="IG"/>
    <property type="match status" value="1"/>
</dbReference>